<organism evidence="2 3">
    <name type="scientific">Cryptosporangium phraense</name>
    <dbReference type="NCBI Taxonomy" id="2593070"/>
    <lineage>
        <taxon>Bacteria</taxon>
        <taxon>Bacillati</taxon>
        <taxon>Actinomycetota</taxon>
        <taxon>Actinomycetes</taxon>
        <taxon>Cryptosporangiales</taxon>
        <taxon>Cryptosporangiaceae</taxon>
        <taxon>Cryptosporangium</taxon>
    </lineage>
</organism>
<gene>
    <name evidence="2" type="ORF">FL583_21310</name>
</gene>
<evidence type="ECO:0000256" key="1">
    <source>
        <dbReference type="SAM" id="Phobius"/>
    </source>
</evidence>
<dbReference type="InParanoid" id="A0A545AP04"/>
<dbReference type="Proteomes" id="UP000317982">
    <property type="component" value="Unassembled WGS sequence"/>
</dbReference>
<reference evidence="2 3" key="1">
    <citation type="submission" date="2019-07" db="EMBL/GenBank/DDBJ databases">
        <title>Cryptosporangium phraense sp. nov., isolated from plant litter.</title>
        <authorList>
            <person name="Suriyachadkun C."/>
        </authorList>
    </citation>
    <scope>NUCLEOTIDE SEQUENCE [LARGE SCALE GENOMIC DNA]</scope>
    <source>
        <strain evidence="2 3">A-T 5661</strain>
    </source>
</reference>
<keyword evidence="3" id="KW-1185">Reference proteome</keyword>
<proteinExistence type="predicted"/>
<dbReference type="Pfam" id="PF08570">
    <property type="entry name" value="DUF1761"/>
    <property type="match status" value="1"/>
</dbReference>
<feature type="transmembrane region" description="Helical" evidence="1">
    <location>
        <begin position="114"/>
        <end position="134"/>
    </location>
</feature>
<dbReference type="RefSeq" id="WP_142706467.1">
    <property type="nucleotide sequence ID" value="NZ_VIRS01000015.1"/>
</dbReference>
<feature type="transmembrane region" description="Helical" evidence="1">
    <location>
        <begin position="49"/>
        <end position="70"/>
    </location>
</feature>
<feature type="transmembrane region" description="Helical" evidence="1">
    <location>
        <begin position="82"/>
        <end position="102"/>
    </location>
</feature>
<dbReference type="InterPro" id="IPR013879">
    <property type="entry name" value="DUF1761"/>
</dbReference>
<keyword evidence="1" id="KW-0812">Transmembrane</keyword>
<evidence type="ECO:0000313" key="2">
    <source>
        <dbReference type="EMBL" id="TQS42981.1"/>
    </source>
</evidence>
<dbReference type="OrthoDB" id="2623652at2"/>
<dbReference type="AlphaFoldDB" id="A0A545AP04"/>
<evidence type="ECO:0000313" key="3">
    <source>
        <dbReference type="Proteomes" id="UP000317982"/>
    </source>
</evidence>
<dbReference type="EMBL" id="VIRS01000015">
    <property type="protein sequence ID" value="TQS42981.1"/>
    <property type="molecule type" value="Genomic_DNA"/>
</dbReference>
<protein>
    <submittedName>
        <fullName evidence="2">DUF1761 domain-containing protein</fullName>
    </submittedName>
</protein>
<keyword evidence="1" id="KW-0472">Membrane</keyword>
<comment type="caution">
    <text evidence="2">The sequence shown here is derived from an EMBL/GenBank/DDBJ whole genome shotgun (WGS) entry which is preliminary data.</text>
</comment>
<keyword evidence="1" id="KW-1133">Transmembrane helix</keyword>
<name>A0A545AP04_9ACTN</name>
<accession>A0A545AP04</accession>
<sequence length="135" mass="14191">MTLAFDIDWLAVLIVTVACTVLGGVYFGAVIPRQYAAAMGRTEAWKPPAWTFAGQAVATLLVVVTSAVLLRSLDVREIGTGLVFGLVVGVGYLAAMVLNIAINPNFPHPVRYTLLNGPYFVISSLLTGAVVAALA</sequence>
<feature type="transmembrane region" description="Helical" evidence="1">
    <location>
        <begin position="7"/>
        <end position="29"/>
    </location>
</feature>